<evidence type="ECO:0000256" key="3">
    <source>
        <dbReference type="ARBA" id="ARBA00022729"/>
    </source>
</evidence>
<dbReference type="GO" id="GO:0055052">
    <property type="term" value="C:ATP-binding cassette (ABC) transporter complex, substrate-binding subunit-containing"/>
    <property type="evidence" value="ECO:0007669"/>
    <property type="project" value="TreeGrafter"/>
</dbReference>
<dbReference type="GO" id="GO:0015768">
    <property type="term" value="P:maltose transport"/>
    <property type="evidence" value="ECO:0007669"/>
    <property type="project" value="TreeGrafter"/>
</dbReference>
<gene>
    <name evidence="5" type="ORF">D7Z26_05940</name>
</gene>
<evidence type="ECO:0000256" key="2">
    <source>
        <dbReference type="ARBA" id="ARBA00022448"/>
    </source>
</evidence>
<evidence type="ECO:0000256" key="1">
    <source>
        <dbReference type="ARBA" id="ARBA00008520"/>
    </source>
</evidence>
<accession>A0A494Y8W2</accession>
<dbReference type="Proteomes" id="UP000282076">
    <property type="component" value="Unassembled WGS sequence"/>
</dbReference>
<organism evidence="5 6">
    <name type="scientific">Cohnella endophytica</name>
    <dbReference type="NCBI Taxonomy" id="2419778"/>
    <lineage>
        <taxon>Bacteria</taxon>
        <taxon>Bacillati</taxon>
        <taxon>Bacillota</taxon>
        <taxon>Bacilli</taxon>
        <taxon>Bacillales</taxon>
        <taxon>Paenibacillaceae</taxon>
        <taxon>Cohnella</taxon>
    </lineage>
</organism>
<dbReference type="SUPFAM" id="SSF53850">
    <property type="entry name" value="Periplasmic binding protein-like II"/>
    <property type="match status" value="1"/>
</dbReference>
<keyword evidence="6" id="KW-1185">Reference proteome</keyword>
<sequence length="447" mass="47841">MIAFAAFILSACGSKNNNDASPSASGAPSPSAQASESASPSDSPSASASASPSDEPQVTVEFWHAYGEGEEKVLLEQVIPKFESVYPSIKIHATRMPTENLDQQVLTAVAGGTPPDIMRMDNTWVSNMAKQGALQEISGFPDAQAILDNSFKGTVDTNLYKGKYYGVPLDTNTRVAIYNQDLLAKAGATEAPKTIDELVDLARNIKKQGKFSGITIGGTNVWDFSAWFWTLGGQYTDPDYTKATGYLNSDASVKALDTIYGWYKEGLLAPPILGGQPGTWEGLRGDKGKAPSYMMITDGPWFFSLIGDADTKGKMLPAVMPAGPDGQSHSVIGGEDLVLFNGAKQPDAAWKFAQFMTSTEIQVLLAKQTGQIPTNKDAAQAPELKDVWYLQAYVDQLATAYTRTPSPNANKINDAIGAAFESVFRGKAKSKDALDKAASQIDGFLNE</sequence>
<dbReference type="OrthoDB" id="9808332at2"/>
<comment type="caution">
    <text evidence="5">The sequence shown here is derived from an EMBL/GenBank/DDBJ whole genome shotgun (WGS) entry which is preliminary data.</text>
</comment>
<name>A0A494Y8W2_9BACL</name>
<evidence type="ECO:0000313" key="5">
    <source>
        <dbReference type="EMBL" id="RKP56322.1"/>
    </source>
</evidence>
<evidence type="ECO:0000256" key="4">
    <source>
        <dbReference type="SAM" id="MobiDB-lite"/>
    </source>
</evidence>
<keyword evidence="3" id="KW-0732">Signal</keyword>
<keyword evidence="2" id="KW-0813">Transport</keyword>
<dbReference type="EMBL" id="RBZM01000003">
    <property type="protein sequence ID" value="RKP56322.1"/>
    <property type="molecule type" value="Genomic_DNA"/>
</dbReference>
<dbReference type="PANTHER" id="PTHR30061:SF50">
    <property type="entry name" value="MALTOSE_MALTODEXTRIN-BINDING PERIPLASMIC PROTEIN"/>
    <property type="match status" value="1"/>
</dbReference>
<proteinExistence type="inferred from homology"/>
<feature type="region of interest" description="Disordered" evidence="4">
    <location>
        <begin position="17"/>
        <end position="56"/>
    </location>
</feature>
<dbReference type="GO" id="GO:0042956">
    <property type="term" value="P:maltodextrin transmembrane transport"/>
    <property type="evidence" value="ECO:0007669"/>
    <property type="project" value="TreeGrafter"/>
</dbReference>
<dbReference type="InterPro" id="IPR006059">
    <property type="entry name" value="SBP"/>
</dbReference>
<feature type="compositionally biased region" description="Low complexity" evidence="4">
    <location>
        <begin position="20"/>
        <end position="56"/>
    </location>
</feature>
<dbReference type="Gene3D" id="3.40.190.10">
    <property type="entry name" value="Periplasmic binding protein-like II"/>
    <property type="match status" value="2"/>
</dbReference>
<dbReference type="PANTHER" id="PTHR30061">
    <property type="entry name" value="MALTOSE-BINDING PERIPLASMIC PROTEIN"/>
    <property type="match status" value="1"/>
</dbReference>
<dbReference type="GO" id="GO:1901982">
    <property type="term" value="F:maltose binding"/>
    <property type="evidence" value="ECO:0007669"/>
    <property type="project" value="TreeGrafter"/>
</dbReference>
<comment type="similarity">
    <text evidence="1">Belongs to the bacterial solute-binding protein 1 family.</text>
</comment>
<dbReference type="Pfam" id="PF01547">
    <property type="entry name" value="SBP_bac_1"/>
    <property type="match status" value="1"/>
</dbReference>
<evidence type="ECO:0000313" key="6">
    <source>
        <dbReference type="Proteomes" id="UP000282076"/>
    </source>
</evidence>
<dbReference type="AlphaFoldDB" id="A0A494Y8W2"/>
<reference evidence="5 6" key="1">
    <citation type="submission" date="2018-10" db="EMBL/GenBank/DDBJ databases">
        <title>Cohnella sp. M2MS4P-1, whole genome shotgun sequence.</title>
        <authorList>
            <person name="Tuo L."/>
        </authorList>
    </citation>
    <scope>NUCLEOTIDE SEQUENCE [LARGE SCALE GENOMIC DNA]</scope>
    <source>
        <strain evidence="5 6">M2MS4P-1</strain>
    </source>
</reference>
<protein>
    <submittedName>
        <fullName evidence="5">Extracellular solute-binding protein</fullName>
    </submittedName>
</protein>